<gene>
    <name evidence="1" type="ORF">M0R45_033939</name>
</gene>
<proteinExistence type="predicted"/>
<name>A0AAW1VPP2_RUBAR</name>
<keyword evidence="2" id="KW-1185">Reference proteome</keyword>
<dbReference type="Proteomes" id="UP001457282">
    <property type="component" value="Unassembled WGS sequence"/>
</dbReference>
<dbReference type="AlphaFoldDB" id="A0AAW1VPP2"/>
<reference evidence="1 2" key="1">
    <citation type="journal article" date="2023" name="G3 (Bethesda)">
        <title>A chromosome-length genome assembly and annotation of blackberry (Rubus argutus, cv. 'Hillquist').</title>
        <authorList>
            <person name="Bruna T."/>
            <person name="Aryal R."/>
            <person name="Dudchenko O."/>
            <person name="Sargent D.J."/>
            <person name="Mead D."/>
            <person name="Buti M."/>
            <person name="Cavallini A."/>
            <person name="Hytonen T."/>
            <person name="Andres J."/>
            <person name="Pham M."/>
            <person name="Weisz D."/>
            <person name="Mascagni F."/>
            <person name="Usai G."/>
            <person name="Natali L."/>
            <person name="Bassil N."/>
            <person name="Fernandez G.E."/>
            <person name="Lomsadze A."/>
            <person name="Armour M."/>
            <person name="Olukolu B."/>
            <person name="Poorten T."/>
            <person name="Britton C."/>
            <person name="Davik J."/>
            <person name="Ashrafi H."/>
            <person name="Aiden E.L."/>
            <person name="Borodovsky M."/>
            <person name="Worthington M."/>
        </authorList>
    </citation>
    <scope>NUCLEOTIDE SEQUENCE [LARGE SCALE GENOMIC DNA]</scope>
    <source>
        <strain evidence="1">PI 553951</strain>
    </source>
</reference>
<comment type="caution">
    <text evidence="1">The sequence shown here is derived from an EMBL/GenBank/DDBJ whole genome shotgun (WGS) entry which is preliminary data.</text>
</comment>
<accession>A0AAW1VPP2</accession>
<evidence type="ECO:0000313" key="2">
    <source>
        <dbReference type="Proteomes" id="UP001457282"/>
    </source>
</evidence>
<protein>
    <submittedName>
        <fullName evidence="1">Uncharacterized protein</fullName>
    </submittedName>
</protein>
<sequence length="285" mass="31836">MLREIALVESPPNRNHHGSTQPLWAPNITITFYYELPPAPAQSPHAAILSRPKPSLVLFNLDDVTLIPHSLLSLCSEPPSLAHSNATAAIKHHLKPVLVSLLTSLRFHAVDPNHSPEIAATHGLQLFTHAIVPCSTVSFISCNLAANPNSIVSRSSSSSRMNKSGSYNMILGREVFVELLRVFYDVTMRVSALLHPNVHTTFYDVLSMEKNINNFFVAPEMTTGYETEMILVDMTSNMKSKYLMYFGSFKDLNCLVIIELVLDAIFKLRNFTHLMRGERFDKASV</sequence>
<organism evidence="1 2">
    <name type="scientific">Rubus argutus</name>
    <name type="common">Southern blackberry</name>
    <dbReference type="NCBI Taxonomy" id="59490"/>
    <lineage>
        <taxon>Eukaryota</taxon>
        <taxon>Viridiplantae</taxon>
        <taxon>Streptophyta</taxon>
        <taxon>Embryophyta</taxon>
        <taxon>Tracheophyta</taxon>
        <taxon>Spermatophyta</taxon>
        <taxon>Magnoliopsida</taxon>
        <taxon>eudicotyledons</taxon>
        <taxon>Gunneridae</taxon>
        <taxon>Pentapetalae</taxon>
        <taxon>rosids</taxon>
        <taxon>fabids</taxon>
        <taxon>Rosales</taxon>
        <taxon>Rosaceae</taxon>
        <taxon>Rosoideae</taxon>
        <taxon>Rosoideae incertae sedis</taxon>
        <taxon>Rubus</taxon>
    </lineage>
</organism>
<dbReference type="EMBL" id="JBEDUW010000007">
    <property type="protein sequence ID" value="KAK9909961.1"/>
    <property type="molecule type" value="Genomic_DNA"/>
</dbReference>
<evidence type="ECO:0000313" key="1">
    <source>
        <dbReference type="EMBL" id="KAK9909961.1"/>
    </source>
</evidence>